<protein>
    <submittedName>
        <fullName evidence="1">Uncharacterized protein</fullName>
    </submittedName>
</protein>
<keyword evidence="2" id="KW-1185">Reference proteome</keyword>
<accession>A0AAD6JQE3</accession>
<dbReference type="Proteomes" id="UP001162972">
    <property type="component" value="Chromosome 6"/>
</dbReference>
<comment type="caution">
    <text evidence="1">The sequence shown here is derived from an EMBL/GenBank/DDBJ whole genome shotgun (WGS) entry which is preliminary data.</text>
</comment>
<dbReference type="EMBL" id="JAPFFJ010000016">
    <property type="protein sequence ID" value="KAJ6408652.1"/>
    <property type="molecule type" value="Genomic_DNA"/>
</dbReference>
<organism evidence="1 2">
    <name type="scientific">Salix udensis</name>
    <dbReference type="NCBI Taxonomy" id="889485"/>
    <lineage>
        <taxon>Eukaryota</taxon>
        <taxon>Viridiplantae</taxon>
        <taxon>Streptophyta</taxon>
        <taxon>Embryophyta</taxon>
        <taxon>Tracheophyta</taxon>
        <taxon>Spermatophyta</taxon>
        <taxon>Magnoliopsida</taxon>
        <taxon>eudicotyledons</taxon>
        <taxon>Gunneridae</taxon>
        <taxon>Pentapetalae</taxon>
        <taxon>rosids</taxon>
        <taxon>fabids</taxon>
        <taxon>Malpighiales</taxon>
        <taxon>Salicaceae</taxon>
        <taxon>Saliceae</taxon>
        <taxon>Salix</taxon>
    </lineage>
</organism>
<dbReference type="AlphaFoldDB" id="A0AAD6JQE3"/>
<gene>
    <name evidence="1" type="ORF">OIU84_011891</name>
</gene>
<evidence type="ECO:0000313" key="1">
    <source>
        <dbReference type="EMBL" id="KAJ6408652.1"/>
    </source>
</evidence>
<reference evidence="1 2" key="1">
    <citation type="journal article" date="2023" name="Int. J. Mol. Sci.">
        <title>De Novo Assembly and Annotation of 11 Diverse Shrub Willow (Salix) Genomes Reveals Novel Gene Organization in Sex-Linked Regions.</title>
        <authorList>
            <person name="Hyden B."/>
            <person name="Feng K."/>
            <person name="Yates T.B."/>
            <person name="Jawdy S."/>
            <person name="Cereghino C."/>
            <person name="Smart L.B."/>
            <person name="Muchero W."/>
        </authorList>
    </citation>
    <scope>NUCLEOTIDE SEQUENCE [LARGE SCALE GENOMIC DNA]</scope>
    <source>
        <tissue evidence="1">Shoot tip</tissue>
    </source>
</reference>
<sequence length="48" mass="5760">METEKRIPNSDLRTLKTSNNKHLFLLDQVKVEKNENFMGKGFLFYQQQ</sequence>
<name>A0AAD6JQE3_9ROSI</name>
<proteinExistence type="predicted"/>
<evidence type="ECO:0000313" key="2">
    <source>
        <dbReference type="Proteomes" id="UP001162972"/>
    </source>
</evidence>